<comment type="caution">
    <text evidence="3">The sequence shown here is derived from an EMBL/GenBank/DDBJ whole genome shotgun (WGS) entry which is preliminary data.</text>
</comment>
<dbReference type="Gene3D" id="3.30.70.270">
    <property type="match status" value="1"/>
</dbReference>
<dbReference type="CDD" id="cd01647">
    <property type="entry name" value="RT_LTR"/>
    <property type="match status" value="1"/>
</dbReference>
<accession>A0AAV4G2D5</accession>
<gene>
    <name evidence="3" type="ORF">ElyMa_004028100</name>
</gene>
<evidence type="ECO:0000313" key="4">
    <source>
        <dbReference type="Proteomes" id="UP000762676"/>
    </source>
</evidence>
<dbReference type="Gene3D" id="3.10.10.10">
    <property type="entry name" value="HIV Type 1 Reverse Transcriptase, subunit A, domain 1"/>
    <property type="match status" value="1"/>
</dbReference>
<evidence type="ECO:0000313" key="3">
    <source>
        <dbReference type="EMBL" id="GFR79722.1"/>
    </source>
</evidence>
<dbReference type="SUPFAM" id="SSF56672">
    <property type="entry name" value="DNA/RNA polymerases"/>
    <property type="match status" value="1"/>
</dbReference>
<evidence type="ECO:0000256" key="1">
    <source>
        <dbReference type="SAM" id="MobiDB-lite"/>
    </source>
</evidence>
<dbReference type="InterPro" id="IPR043502">
    <property type="entry name" value="DNA/RNA_pol_sf"/>
</dbReference>
<feature type="region of interest" description="Disordered" evidence="1">
    <location>
        <begin position="255"/>
        <end position="274"/>
    </location>
</feature>
<evidence type="ECO:0000259" key="2">
    <source>
        <dbReference type="PROSITE" id="PS50878"/>
    </source>
</evidence>
<dbReference type="Pfam" id="PF00078">
    <property type="entry name" value="RVT_1"/>
    <property type="match status" value="1"/>
</dbReference>
<protein>
    <recommendedName>
        <fullName evidence="2">Reverse transcriptase domain-containing protein</fullName>
    </recommendedName>
</protein>
<keyword evidence="4" id="KW-1185">Reference proteome</keyword>
<name>A0AAV4G2D5_9GAST</name>
<dbReference type="InterPro" id="IPR050951">
    <property type="entry name" value="Retrovirus_Pol_polyprotein"/>
</dbReference>
<dbReference type="Proteomes" id="UP000762676">
    <property type="component" value="Unassembled WGS sequence"/>
</dbReference>
<dbReference type="FunFam" id="3.10.10.10:FF:000003">
    <property type="entry name" value="Retrovirus-related Pol polyprotein from transposon 297-like Protein"/>
    <property type="match status" value="1"/>
</dbReference>
<dbReference type="InterPro" id="IPR043128">
    <property type="entry name" value="Rev_trsase/Diguanyl_cyclase"/>
</dbReference>
<reference evidence="3 4" key="1">
    <citation type="journal article" date="2021" name="Elife">
        <title>Chloroplast acquisition without the gene transfer in kleptoplastic sea slugs, Plakobranchus ocellatus.</title>
        <authorList>
            <person name="Maeda T."/>
            <person name="Takahashi S."/>
            <person name="Yoshida T."/>
            <person name="Shimamura S."/>
            <person name="Takaki Y."/>
            <person name="Nagai Y."/>
            <person name="Toyoda A."/>
            <person name="Suzuki Y."/>
            <person name="Arimoto A."/>
            <person name="Ishii H."/>
            <person name="Satoh N."/>
            <person name="Nishiyama T."/>
            <person name="Hasebe M."/>
            <person name="Maruyama T."/>
            <person name="Minagawa J."/>
            <person name="Obokata J."/>
            <person name="Shigenobu S."/>
        </authorList>
    </citation>
    <scope>NUCLEOTIDE SEQUENCE [LARGE SCALE GENOMIC DNA]</scope>
</reference>
<proteinExistence type="predicted"/>
<dbReference type="AlphaFoldDB" id="A0AAV4G2D5"/>
<dbReference type="PROSITE" id="PS50878">
    <property type="entry name" value="RT_POL"/>
    <property type="match status" value="1"/>
</dbReference>
<dbReference type="InterPro" id="IPR000477">
    <property type="entry name" value="RT_dom"/>
</dbReference>
<sequence>MATPSGIRPPPPLNLKESPIEGWKLFKQSWENYVVITDILKKDKKYQKAMFLHCITPDALKVYNTFNLAEDDTTELQDIIAKFENFIIGETNETYERYKFNQRNQLSEETTDQFITALKTLSSTCDFCDCMKESLLRDRLVTGIRNPETRKKLLERRKLTLQDAIDICRATESSASQIKEMDHRQTSSDTINKIVKQPSRPSKVHPTSAQATCKFCGGQHQFLKLKCPPYGKVCSKCGGRNHFAKVCKKTQKKPHKAAPKVRNVETDSDSESSSDWMNSIKGTINCNMLVKGKPVAFLIDSVASVNLLPIKYATHLVASSTKPLRSYCDTIVDTKGISRQVIKNPKTGKNYSVEFVVVDNVCQPVIGLKAARQMKLLVIKENNFEQVASLANSAIFNGELGSLPGKQHLAVDSSVAPVIMPDRRVPIAMKAKLKTELRDMVKRGIITPVEEPTPWVSQLVVTPKPNGRLRVCQDPKYLNKALQREHYTMPILDDILHDLSSSKVFTKADLQNGCWHEQLDEESSRLTTFQTCLGRFRFLRLPFGLNVSAEIFERKIRELLGDMPGVVCMRDDIIIHGTNQQEHDENLQKFMNKCSQFNIKLNKEKLELSKDKISFMGHIISQNGISTDPKKVEAIVRMPSPTITKEVSIHHGNGPVLSTLHS</sequence>
<feature type="domain" description="Reverse transcriptase" evidence="2">
    <location>
        <begin position="443"/>
        <end position="620"/>
    </location>
</feature>
<dbReference type="PANTHER" id="PTHR37984">
    <property type="entry name" value="PROTEIN CBG26694"/>
    <property type="match status" value="1"/>
</dbReference>
<dbReference type="EMBL" id="BMAT01008181">
    <property type="protein sequence ID" value="GFR79722.1"/>
    <property type="molecule type" value="Genomic_DNA"/>
</dbReference>
<dbReference type="PANTHER" id="PTHR37984:SF9">
    <property type="entry name" value="INTEGRASE CATALYTIC DOMAIN-CONTAINING PROTEIN"/>
    <property type="match status" value="1"/>
</dbReference>
<organism evidence="3 4">
    <name type="scientific">Elysia marginata</name>
    <dbReference type="NCBI Taxonomy" id="1093978"/>
    <lineage>
        <taxon>Eukaryota</taxon>
        <taxon>Metazoa</taxon>
        <taxon>Spiralia</taxon>
        <taxon>Lophotrochozoa</taxon>
        <taxon>Mollusca</taxon>
        <taxon>Gastropoda</taxon>
        <taxon>Heterobranchia</taxon>
        <taxon>Euthyneura</taxon>
        <taxon>Panpulmonata</taxon>
        <taxon>Sacoglossa</taxon>
        <taxon>Placobranchoidea</taxon>
        <taxon>Plakobranchidae</taxon>
        <taxon>Elysia</taxon>
    </lineage>
</organism>